<protein>
    <submittedName>
        <fullName evidence="1">Uncharacterized protein</fullName>
    </submittedName>
</protein>
<evidence type="ECO:0000313" key="2">
    <source>
        <dbReference type="Proteomes" id="UP000035963"/>
    </source>
</evidence>
<proteinExistence type="predicted"/>
<accession>A0A0J1D4P6</accession>
<keyword evidence="2" id="KW-1185">Reference proteome</keyword>
<dbReference type="AlphaFoldDB" id="A0A0J1D4P6"/>
<dbReference type="EMBL" id="AEJF01000021">
    <property type="protein sequence ID" value="KLU27674.1"/>
    <property type="molecule type" value="Genomic_DNA"/>
</dbReference>
<evidence type="ECO:0000313" key="1">
    <source>
        <dbReference type="EMBL" id="KLU27674.1"/>
    </source>
</evidence>
<sequence>MREAVAGLGANPASTTERIRRAQRELVSKDLTTRGFARQHVMLTYQMLRNEESSERVEPLVSA</sequence>
<name>A0A0J1D4P6_9BURK</name>
<organism evidence="1 2">
    <name type="scientific">Caballeronia mineralivorans PML1(12)</name>
    <dbReference type="NCBI Taxonomy" id="908627"/>
    <lineage>
        <taxon>Bacteria</taxon>
        <taxon>Pseudomonadati</taxon>
        <taxon>Pseudomonadota</taxon>
        <taxon>Betaproteobacteria</taxon>
        <taxon>Burkholderiales</taxon>
        <taxon>Burkholderiaceae</taxon>
        <taxon>Caballeronia</taxon>
    </lineage>
</organism>
<comment type="caution">
    <text evidence="1">The sequence shown here is derived from an EMBL/GenBank/DDBJ whole genome shotgun (WGS) entry which is preliminary data.</text>
</comment>
<gene>
    <name evidence="1" type="ORF">EOS_03445</name>
</gene>
<dbReference type="Proteomes" id="UP000035963">
    <property type="component" value="Unassembled WGS sequence"/>
</dbReference>
<reference evidence="1 2" key="1">
    <citation type="journal article" date="2015" name="Genome Announc.">
        <title>Draft Genome Sequence of Burkholderia sp. Strain PML1(12), an Ectomycorrhizosphere-Inhabiting Bacterium with Effective Mineral-Weathering Ability.</title>
        <authorList>
            <person name="Uroz S."/>
            <person name="Oger P."/>
        </authorList>
    </citation>
    <scope>NUCLEOTIDE SEQUENCE [LARGE SCALE GENOMIC DNA]</scope>
    <source>
        <strain evidence="2">PML1(12)</strain>
    </source>
</reference>
<dbReference type="PATRIC" id="fig|908627.4.peg.769"/>